<reference evidence="2" key="1">
    <citation type="journal article" date="2011" name="Genome Biol.">
        <title>Comparative and functional genomics provide insights into the pathogenicity of dermatophytic fungi.</title>
        <authorList>
            <person name="Burmester A."/>
            <person name="Shelest E."/>
            <person name="Gloeckner G."/>
            <person name="Heddergott C."/>
            <person name="Schindler S."/>
            <person name="Staib P."/>
            <person name="Heidel A."/>
            <person name="Felder M."/>
            <person name="Petzold A."/>
            <person name="Szafranski K."/>
            <person name="Feuermann M."/>
            <person name="Pedruzzi I."/>
            <person name="Priebe S."/>
            <person name="Groth M."/>
            <person name="Winkler R."/>
            <person name="Li W."/>
            <person name="Kniemeyer O."/>
            <person name="Schroeckh V."/>
            <person name="Hertweck C."/>
            <person name="Hube B."/>
            <person name="White T.C."/>
            <person name="Platzer M."/>
            <person name="Guthke R."/>
            <person name="Heitman J."/>
            <person name="Woestemeyer J."/>
            <person name="Zipfel P.F."/>
            <person name="Monod M."/>
            <person name="Brakhage A.A."/>
        </authorList>
    </citation>
    <scope>NUCLEOTIDE SEQUENCE [LARGE SCALE GENOMIC DNA]</scope>
    <source>
        <strain evidence="2">HKI 0517</strain>
    </source>
</reference>
<name>D4CZX1_TRIVH</name>
<dbReference type="KEGG" id="tve:TRV_00365"/>
<dbReference type="RefSeq" id="XP_003025495.1">
    <property type="nucleotide sequence ID" value="XM_003025449.1"/>
</dbReference>
<sequence length="190" mass="21421">MKELASFRLQILSTVRRQGIAIEQSAEYTPEQNGAAERSGGILTANAGTWLEVTIDLPARAYREQGLYEPYAANINVTSSFTNYRLQGLRKGPQVHCAFFTGTLRLPEPLNEPSPTLSTFPPPPKNWHEMLKHPYKKEFIEAAEVEWNKIVGRNTFKPVPTPKDEQVLPLCWMLTYKFDAKGGLKKDTGN</sequence>
<evidence type="ECO:0000313" key="2">
    <source>
        <dbReference type="Proteomes" id="UP000008383"/>
    </source>
</evidence>
<proteinExistence type="predicted"/>
<comment type="caution">
    <text evidence="1">The sequence shown here is derived from an EMBL/GenBank/DDBJ whole genome shotgun (WGS) entry which is preliminary data.</text>
</comment>
<evidence type="ECO:0008006" key="3">
    <source>
        <dbReference type="Google" id="ProtNLM"/>
    </source>
</evidence>
<gene>
    <name evidence="1" type="ORF">TRV_00365</name>
</gene>
<dbReference type="EMBL" id="ACYE01000019">
    <property type="protein sequence ID" value="EFE44884.1"/>
    <property type="molecule type" value="Genomic_DNA"/>
</dbReference>
<dbReference type="AlphaFoldDB" id="D4CZX1"/>
<protein>
    <recommendedName>
        <fullName evidence="3">Integrase catalytic domain-containing protein</fullName>
    </recommendedName>
</protein>
<dbReference type="GeneID" id="9581732"/>
<organism evidence="1 2">
    <name type="scientific">Trichophyton verrucosum (strain HKI 0517)</name>
    <dbReference type="NCBI Taxonomy" id="663202"/>
    <lineage>
        <taxon>Eukaryota</taxon>
        <taxon>Fungi</taxon>
        <taxon>Dikarya</taxon>
        <taxon>Ascomycota</taxon>
        <taxon>Pezizomycotina</taxon>
        <taxon>Eurotiomycetes</taxon>
        <taxon>Eurotiomycetidae</taxon>
        <taxon>Onygenales</taxon>
        <taxon>Arthrodermataceae</taxon>
        <taxon>Trichophyton</taxon>
    </lineage>
</organism>
<keyword evidence="2" id="KW-1185">Reference proteome</keyword>
<accession>D4CZX1</accession>
<evidence type="ECO:0000313" key="1">
    <source>
        <dbReference type="EMBL" id="EFE44884.1"/>
    </source>
</evidence>
<dbReference type="HOGENOM" id="CLU_1467821_0_0_1"/>
<dbReference type="Proteomes" id="UP000008383">
    <property type="component" value="Unassembled WGS sequence"/>
</dbReference>